<dbReference type="InterPro" id="IPR041657">
    <property type="entry name" value="HTH_17"/>
</dbReference>
<feature type="domain" description="Histidine kinase" evidence="7">
    <location>
        <begin position="740"/>
        <end position="956"/>
    </location>
</feature>
<dbReference type="NCBIfam" id="TIGR00229">
    <property type="entry name" value="sensory_box"/>
    <property type="match status" value="2"/>
</dbReference>
<dbReference type="SMART" id="SM00086">
    <property type="entry name" value="PAC"/>
    <property type="match status" value="2"/>
</dbReference>
<dbReference type="Pfam" id="PF01590">
    <property type="entry name" value="GAF"/>
    <property type="match status" value="2"/>
</dbReference>
<dbReference type="InterPro" id="IPR009061">
    <property type="entry name" value="DNA-bd_dom_put_sf"/>
</dbReference>
<evidence type="ECO:0000256" key="6">
    <source>
        <dbReference type="ARBA" id="ARBA00023012"/>
    </source>
</evidence>
<evidence type="ECO:0000256" key="2">
    <source>
        <dbReference type="ARBA" id="ARBA00012438"/>
    </source>
</evidence>
<dbReference type="PROSITE" id="PS50113">
    <property type="entry name" value="PAC"/>
    <property type="match status" value="2"/>
</dbReference>
<dbReference type="InterPro" id="IPR013656">
    <property type="entry name" value="PAS_4"/>
</dbReference>
<keyword evidence="3" id="KW-0597">Phosphoprotein</keyword>
<dbReference type="InterPro" id="IPR036097">
    <property type="entry name" value="HisK_dim/P_sf"/>
</dbReference>
<evidence type="ECO:0000259" key="8">
    <source>
        <dbReference type="PROSITE" id="PS50112"/>
    </source>
</evidence>
<evidence type="ECO:0000259" key="7">
    <source>
        <dbReference type="PROSITE" id="PS50109"/>
    </source>
</evidence>
<feature type="domain" description="PAC" evidence="9">
    <location>
        <begin position="381"/>
        <end position="433"/>
    </location>
</feature>
<accession>A0A6J4V216</accession>
<dbReference type="InterPro" id="IPR005467">
    <property type="entry name" value="His_kinase_dom"/>
</dbReference>
<dbReference type="SUPFAM" id="SSF55781">
    <property type="entry name" value="GAF domain-like"/>
    <property type="match status" value="2"/>
</dbReference>
<dbReference type="AlphaFoldDB" id="A0A6J4V216"/>
<dbReference type="SMART" id="SM00388">
    <property type="entry name" value="HisKA"/>
    <property type="match status" value="1"/>
</dbReference>
<dbReference type="InterPro" id="IPR000700">
    <property type="entry name" value="PAS-assoc_C"/>
</dbReference>
<dbReference type="Gene3D" id="3.30.565.10">
    <property type="entry name" value="Histidine kinase-like ATPase, C-terminal domain"/>
    <property type="match status" value="1"/>
</dbReference>
<comment type="catalytic activity">
    <reaction evidence="1">
        <text>ATP + protein L-histidine = ADP + protein N-phospho-L-histidine.</text>
        <dbReference type="EC" id="2.7.13.3"/>
    </reaction>
</comment>
<evidence type="ECO:0000256" key="1">
    <source>
        <dbReference type="ARBA" id="ARBA00000085"/>
    </source>
</evidence>
<dbReference type="InterPro" id="IPR035965">
    <property type="entry name" value="PAS-like_dom_sf"/>
</dbReference>
<dbReference type="GO" id="GO:0003677">
    <property type="term" value="F:DNA binding"/>
    <property type="evidence" value="ECO:0007669"/>
    <property type="project" value="InterPro"/>
</dbReference>
<dbReference type="InterPro" id="IPR003018">
    <property type="entry name" value="GAF"/>
</dbReference>
<dbReference type="Pfam" id="PF02518">
    <property type="entry name" value="HATPase_c"/>
    <property type="match status" value="1"/>
</dbReference>
<organism evidence="10">
    <name type="scientific">uncultured Thermomicrobiales bacterium</name>
    <dbReference type="NCBI Taxonomy" id="1645740"/>
    <lineage>
        <taxon>Bacteria</taxon>
        <taxon>Pseudomonadati</taxon>
        <taxon>Thermomicrobiota</taxon>
        <taxon>Thermomicrobia</taxon>
        <taxon>Thermomicrobiales</taxon>
        <taxon>environmental samples</taxon>
    </lineage>
</organism>
<dbReference type="EC" id="2.7.13.3" evidence="2"/>
<dbReference type="SUPFAM" id="SSF55874">
    <property type="entry name" value="ATPase domain of HSP90 chaperone/DNA topoisomerase II/histidine kinase"/>
    <property type="match status" value="1"/>
</dbReference>
<dbReference type="CDD" id="cd00082">
    <property type="entry name" value="HisKA"/>
    <property type="match status" value="1"/>
</dbReference>
<dbReference type="Gene3D" id="1.10.287.130">
    <property type="match status" value="1"/>
</dbReference>
<keyword evidence="4" id="KW-0808">Transferase</keyword>
<protein>
    <recommendedName>
        <fullName evidence="2">histidine kinase</fullName>
        <ecNumber evidence="2">2.7.13.3</ecNumber>
    </recommendedName>
</protein>
<dbReference type="InterPro" id="IPR003661">
    <property type="entry name" value="HisK_dim/P_dom"/>
</dbReference>
<dbReference type="PANTHER" id="PTHR43047:SF72">
    <property type="entry name" value="OSMOSENSING HISTIDINE PROTEIN KINASE SLN1"/>
    <property type="match status" value="1"/>
</dbReference>
<dbReference type="GO" id="GO:0000155">
    <property type="term" value="F:phosphorelay sensor kinase activity"/>
    <property type="evidence" value="ECO:0007669"/>
    <property type="project" value="InterPro"/>
</dbReference>
<evidence type="ECO:0000256" key="3">
    <source>
        <dbReference type="ARBA" id="ARBA00022553"/>
    </source>
</evidence>
<dbReference type="Pfam" id="PF00989">
    <property type="entry name" value="PAS"/>
    <property type="match status" value="1"/>
</dbReference>
<feature type="domain" description="PAC" evidence="9">
    <location>
        <begin position="684"/>
        <end position="736"/>
    </location>
</feature>
<dbReference type="Pfam" id="PF12728">
    <property type="entry name" value="HTH_17"/>
    <property type="match status" value="1"/>
</dbReference>
<dbReference type="Pfam" id="PF00512">
    <property type="entry name" value="HisKA"/>
    <property type="match status" value="1"/>
</dbReference>
<dbReference type="EMBL" id="CADCWL010000113">
    <property type="protein sequence ID" value="CAA9567185.1"/>
    <property type="molecule type" value="Genomic_DNA"/>
</dbReference>
<dbReference type="Pfam" id="PF08448">
    <property type="entry name" value="PAS_4"/>
    <property type="match status" value="1"/>
</dbReference>
<dbReference type="SMART" id="SM00387">
    <property type="entry name" value="HATPase_c"/>
    <property type="match status" value="1"/>
</dbReference>
<dbReference type="PANTHER" id="PTHR43047">
    <property type="entry name" value="TWO-COMPONENT HISTIDINE PROTEIN KINASE"/>
    <property type="match status" value="1"/>
</dbReference>
<dbReference type="InterPro" id="IPR001610">
    <property type="entry name" value="PAC"/>
</dbReference>
<dbReference type="InterPro" id="IPR000014">
    <property type="entry name" value="PAS"/>
</dbReference>
<dbReference type="PRINTS" id="PR00344">
    <property type="entry name" value="BCTRLSENSOR"/>
</dbReference>
<keyword evidence="6" id="KW-0902">Two-component regulatory system</keyword>
<keyword evidence="5" id="KW-0418">Kinase</keyword>
<dbReference type="NCBIfam" id="TIGR01764">
    <property type="entry name" value="excise"/>
    <property type="match status" value="1"/>
</dbReference>
<dbReference type="GO" id="GO:0009927">
    <property type="term" value="F:histidine phosphotransfer kinase activity"/>
    <property type="evidence" value="ECO:0007669"/>
    <property type="project" value="TreeGrafter"/>
</dbReference>
<feature type="domain" description="PAS" evidence="8">
    <location>
        <begin position="299"/>
        <end position="351"/>
    </location>
</feature>
<evidence type="ECO:0000259" key="9">
    <source>
        <dbReference type="PROSITE" id="PS50113"/>
    </source>
</evidence>
<proteinExistence type="predicted"/>
<dbReference type="SMART" id="SM00065">
    <property type="entry name" value="GAF"/>
    <property type="match status" value="2"/>
</dbReference>
<dbReference type="SUPFAM" id="SSF46955">
    <property type="entry name" value="Putative DNA-binding domain"/>
    <property type="match status" value="1"/>
</dbReference>
<dbReference type="GO" id="GO:0005886">
    <property type="term" value="C:plasma membrane"/>
    <property type="evidence" value="ECO:0007669"/>
    <property type="project" value="TreeGrafter"/>
</dbReference>
<reference evidence="10" key="1">
    <citation type="submission" date="2020-02" db="EMBL/GenBank/DDBJ databases">
        <authorList>
            <person name="Meier V. D."/>
        </authorList>
    </citation>
    <scope>NUCLEOTIDE SEQUENCE</scope>
    <source>
        <strain evidence="10">AVDCRST_MAG19</strain>
    </source>
</reference>
<dbReference type="Gene3D" id="3.30.450.20">
    <property type="entry name" value="PAS domain"/>
    <property type="match status" value="2"/>
</dbReference>
<dbReference type="InterPro" id="IPR029016">
    <property type="entry name" value="GAF-like_dom_sf"/>
</dbReference>
<dbReference type="InterPro" id="IPR036890">
    <property type="entry name" value="HATPase_C_sf"/>
</dbReference>
<dbReference type="PROSITE" id="PS50112">
    <property type="entry name" value="PAS"/>
    <property type="match status" value="1"/>
</dbReference>
<name>A0A6J4V216_9BACT</name>
<dbReference type="GO" id="GO:0006355">
    <property type="term" value="P:regulation of DNA-templated transcription"/>
    <property type="evidence" value="ECO:0007669"/>
    <property type="project" value="InterPro"/>
</dbReference>
<gene>
    <name evidence="10" type="ORF">AVDCRST_MAG19-2374</name>
</gene>
<dbReference type="SUPFAM" id="SSF55785">
    <property type="entry name" value="PYP-like sensor domain (PAS domain)"/>
    <property type="match status" value="2"/>
</dbReference>
<sequence>MVGYRYESFSRAIVAEWVMPRSSHAVRGTPPAVTPSADGAELALVDGAASGDVYTMTEAARLKGVSYHTVSRAVRRGKVPAQRLGRMALISAEDLRAWQPMRERAPRKYRRREPNPEATPALLDLASGERVDLANRLSSLYEVLHGAAAQLSLSDFLSLLADRLAVGLDFKRVAVWGIDAATGRATRLAAYGKPFGTLPAEMALADLPVDWHILEGREAFVVDDLAGIGIPTHGGVLPVKQMFVAPLRVAGDLLGAVVGDCEGDPISLSPAQLGLAQAMTNQAALALERARLRVEEDARANRLAAILENVGEAVFAADAGGHVTVINAAGRDLLGIGDGAVADAEQVADLVGRVRRREFDGRPVAPDDVPLVRAARGETVRDRRHVVVRPDGSERAVSVNAQPIRGADGSLTGAVAVARDITAARAAAAQDAERLVELEAAAARNATVADVALALNAGSGLPTVLRTAISRLTDLLGGQTGAIFLREPDGRMVGRVGYRFPAAEIETLEIPAASLPNTETAFARRTPLFYAYDDAAPSEQVFFDRWNFRAAMIAPLIVNDELIGAAYVNYTAVDRRPSDDETRFAGALAAQCAVAIDKTRLMERMESAHHRLLAVVDQLPQGVVIVEAPHGGVVHVNRAAEQILGVALSETGLAGVALADADGTPFPPGADPLSLTMRSGEARYGETLTVSRPDGSAVTVLANHVPVLDAGGRIVGAVGVLQDIAQLRALDHAKDEFLSVAAHELRNPLTSLHGNLQLLLRRVQKEPERDDEAVRLGAILTQSDRLARLVARLLDVSRAEMGRLDLEPSAADAVALVRRVADGASGLSSVHRLVTETPDRLPVVWDEMRIEQVLANLLGNAVRHAAAGEVRVLLDEPEPGRVRLAVRDQGPGIPETAKGRLFERYYRGGEAAGTGNGLGLGLYISRMIARAHGGDIAVDDAPGGGTVFTVSLPREVAPPAEAAGGRRRVEASATA</sequence>
<dbReference type="InterPro" id="IPR003594">
    <property type="entry name" value="HATPase_dom"/>
</dbReference>
<dbReference type="Gene3D" id="3.30.450.40">
    <property type="match status" value="2"/>
</dbReference>
<dbReference type="SMART" id="SM00091">
    <property type="entry name" value="PAS"/>
    <property type="match status" value="2"/>
</dbReference>
<dbReference type="CDD" id="cd00075">
    <property type="entry name" value="HATPase"/>
    <property type="match status" value="1"/>
</dbReference>
<dbReference type="FunFam" id="1.10.287.130:FF:000001">
    <property type="entry name" value="Two-component sensor histidine kinase"/>
    <property type="match status" value="1"/>
</dbReference>
<dbReference type="InterPro" id="IPR004358">
    <property type="entry name" value="Sig_transdc_His_kin-like_C"/>
</dbReference>
<evidence type="ECO:0000256" key="5">
    <source>
        <dbReference type="ARBA" id="ARBA00022777"/>
    </source>
</evidence>
<dbReference type="CDD" id="cd00130">
    <property type="entry name" value="PAS"/>
    <property type="match status" value="1"/>
</dbReference>
<dbReference type="PROSITE" id="PS50109">
    <property type="entry name" value="HIS_KIN"/>
    <property type="match status" value="1"/>
</dbReference>
<evidence type="ECO:0000256" key="4">
    <source>
        <dbReference type="ARBA" id="ARBA00022679"/>
    </source>
</evidence>
<dbReference type="InterPro" id="IPR010093">
    <property type="entry name" value="SinI_DNA-bd"/>
</dbReference>
<dbReference type="InterPro" id="IPR013767">
    <property type="entry name" value="PAS_fold"/>
</dbReference>
<dbReference type="SUPFAM" id="SSF47384">
    <property type="entry name" value="Homodimeric domain of signal transducing histidine kinase"/>
    <property type="match status" value="1"/>
</dbReference>
<evidence type="ECO:0000313" key="10">
    <source>
        <dbReference type="EMBL" id="CAA9567185.1"/>
    </source>
</evidence>